<dbReference type="VEuPathDB" id="FungiDB:PC110_g6166"/>
<dbReference type="GO" id="GO:0006508">
    <property type="term" value="P:proteolysis"/>
    <property type="evidence" value="ECO:0007669"/>
    <property type="project" value="UniProtKB-KW"/>
</dbReference>
<keyword evidence="2" id="KW-0378">Hydrolase</keyword>
<evidence type="ECO:0000313" key="9">
    <source>
        <dbReference type="EMBL" id="RAW37567.1"/>
    </source>
</evidence>
<dbReference type="InterPro" id="IPR003653">
    <property type="entry name" value="Peptidase_C48_C"/>
</dbReference>
<gene>
    <name evidence="9" type="ORF">PC110_g6166</name>
    <name evidence="4" type="ORF">PC113_g2241</name>
    <name evidence="5" type="ORF">PC115_g1652</name>
    <name evidence="6" type="ORF">PC117_g2439</name>
    <name evidence="7" type="ORF">PC118_g6041</name>
    <name evidence="8" type="ORF">PC129_g3236</name>
</gene>
<comment type="caution">
    <text evidence="9">The sequence shown here is derived from an EMBL/GenBank/DDBJ whole genome shotgun (WGS) entry which is preliminary data.</text>
</comment>
<keyword evidence="10" id="KW-1185">Reference proteome</keyword>
<evidence type="ECO:0000313" key="5">
    <source>
        <dbReference type="EMBL" id="KAG2942077.1"/>
    </source>
</evidence>
<evidence type="ECO:0000313" key="7">
    <source>
        <dbReference type="EMBL" id="KAG2989625.1"/>
    </source>
</evidence>
<sequence length="114" mass="13115">MPLADIKFNIHPVNLKSNHWGIILVRPIEVTRKRLRVHVFLYEPLIDDGYREDVETVWTGIEKNPNDDESQGKEGLRDFVERWLQATSPGFKLCIDAVDWIETPQQPDASSCGV</sequence>
<evidence type="ECO:0000256" key="2">
    <source>
        <dbReference type="ARBA" id="ARBA00022801"/>
    </source>
</evidence>
<protein>
    <recommendedName>
        <fullName evidence="3">Ubiquitin-like protease family profile domain-containing protein</fullName>
    </recommendedName>
</protein>
<evidence type="ECO:0000313" key="10">
    <source>
        <dbReference type="Proteomes" id="UP000251314"/>
    </source>
</evidence>
<dbReference type="PROSITE" id="PS50600">
    <property type="entry name" value="ULP_PROTEASE"/>
    <property type="match status" value="1"/>
</dbReference>
<dbReference type="Proteomes" id="UP000251314">
    <property type="component" value="Unassembled WGS sequence"/>
</dbReference>
<proteinExistence type="predicted"/>
<dbReference type="EMBL" id="RCMV01000064">
    <property type="protein sequence ID" value="KAG3226171.1"/>
    <property type="molecule type" value="Genomic_DNA"/>
</dbReference>
<accession>A0A329SL55</accession>
<evidence type="ECO:0000313" key="4">
    <source>
        <dbReference type="EMBL" id="KAG2867100.1"/>
    </source>
</evidence>
<dbReference type="EMBL" id="RCMI01000021">
    <property type="protein sequence ID" value="KAG2942077.1"/>
    <property type="molecule type" value="Genomic_DNA"/>
</dbReference>
<evidence type="ECO:0000259" key="3">
    <source>
        <dbReference type="PROSITE" id="PS50600"/>
    </source>
</evidence>
<dbReference type="AlphaFoldDB" id="A0A329SL55"/>
<evidence type="ECO:0000256" key="1">
    <source>
        <dbReference type="ARBA" id="ARBA00022670"/>
    </source>
</evidence>
<name>A0A329SL55_9STRA</name>
<feature type="domain" description="Ubiquitin-like protease family profile" evidence="3">
    <location>
        <begin position="1"/>
        <end position="114"/>
    </location>
</feature>
<dbReference type="STRING" id="29920.A0A329SL55"/>
<evidence type="ECO:0000313" key="6">
    <source>
        <dbReference type="EMBL" id="KAG2952849.1"/>
    </source>
</evidence>
<dbReference type="EMBL" id="RCMK01000032">
    <property type="protein sequence ID" value="KAG2952849.1"/>
    <property type="molecule type" value="Genomic_DNA"/>
</dbReference>
<dbReference type="Proteomes" id="UP000735874">
    <property type="component" value="Unassembled WGS sequence"/>
</dbReference>
<keyword evidence="1" id="KW-0645">Protease</keyword>
<reference evidence="9 10" key="1">
    <citation type="submission" date="2018-01" db="EMBL/GenBank/DDBJ databases">
        <title>Draft genome of the strawberry crown rot pathogen Phytophthora cactorum.</title>
        <authorList>
            <person name="Armitage A.D."/>
            <person name="Lysoe E."/>
            <person name="Nellist C.F."/>
            <person name="Harrison R.J."/>
            <person name="Brurberg M.B."/>
        </authorList>
    </citation>
    <scope>NUCLEOTIDE SEQUENCE [LARGE SCALE GENOMIC DNA]</scope>
    <source>
        <strain evidence="9 10">10300</strain>
    </source>
</reference>
<dbReference type="GO" id="GO:0008234">
    <property type="term" value="F:cysteine-type peptidase activity"/>
    <property type="evidence" value="ECO:0007669"/>
    <property type="project" value="InterPro"/>
</dbReference>
<dbReference type="EMBL" id="MJFZ01000109">
    <property type="protein sequence ID" value="RAW37567.1"/>
    <property type="molecule type" value="Genomic_DNA"/>
</dbReference>
<reference evidence="4" key="2">
    <citation type="submission" date="2018-10" db="EMBL/GenBank/DDBJ databases">
        <title>Effector identification in a new, highly contiguous assembly of the strawberry crown rot pathogen Phytophthora cactorum.</title>
        <authorList>
            <person name="Armitage A.D."/>
            <person name="Nellist C.F."/>
            <person name="Bates H."/>
            <person name="Vickerstaff R.J."/>
            <person name="Harrison R.J."/>
        </authorList>
    </citation>
    <scope>NUCLEOTIDE SEQUENCE</scope>
    <source>
        <strain evidence="4">15-7</strain>
        <strain evidence="5">4032</strain>
        <strain evidence="6">4040</strain>
        <strain evidence="7">P415</strain>
        <strain evidence="8">P421</strain>
    </source>
</reference>
<dbReference type="OrthoDB" id="109811at2759"/>
<dbReference type="Proteomes" id="UP000774804">
    <property type="component" value="Unassembled WGS sequence"/>
</dbReference>
<dbReference type="Proteomes" id="UP000736787">
    <property type="component" value="Unassembled WGS sequence"/>
</dbReference>
<dbReference type="Proteomes" id="UP000697107">
    <property type="component" value="Unassembled WGS sequence"/>
</dbReference>
<organism evidence="9 10">
    <name type="scientific">Phytophthora cactorum</name>
    <dbReference type="NCBI Taxonomy" id="29920"/>
    <lineage>
        <taxon>Eukaryota</taxon>
        <taxon>Sar</taxon>
        <taxon>Stramenopiles</taxon>
        <taxon>Oomycota</taxon>
        <taxon>Peronosporomycetes</taxon>
        <taxon>Peronosporales</taxon>
        <taxon>Peronosporaceae</taxon>
        <taxon>Phytophthora</taxon>
    </lineage>
</organism>
<dbReference type="EMBL" id="RCML01000130">
    <property type="protein sequence ID" value="KAG2989625.1"/>
    <property type="molecule type" value="Genomic_DNA"/>
</dbReference>
<dbReference type="Proteomes" id="UP000760860">
    <property type="component" value="Unassembled WGS sequence"/>
</dbReference>
<evidence type="ECO:0000313" key="8">
    <source>
        <dbReference type="EMBL" id="KAG3226171.1"/>
    </source>
</evidence>
<dbReference type="EMBL" id="RCMG01000030">
    <property type="protein sequence ID" value="KAG2867100.1"/>
    <property type="molecule type" value="Genomic_DNA"/>
</dbReference>